<dbReference type="GO" id="GO:0008270">
    <property type="term" value="F:zinc ion binding"/>
    <property type="evidence" value="ECO:0007669"/>
    <property type="project" value="UniProtKB-KW"/>
</dbReference>
<evidence type="ECO:0000256" key="3">
    <source>
        <dbReference type="ARBA" id="ARBA00022833"/>
    </source>
</evidence>
<sequence length="442" mass="50618">MSSRSKGTRGRRTRVKTPELRSRRRLRYPAASLEGKAFFLHIQSASKARDLEKKIKELGGVVENFLSKDISFVVTDQATTSLRQTSQKKETTDFAQSRLLGQTRAQAMLQKSVEQQKQAVKSTDVLTNAQKWGVQVKPVELVLKWTNEQKKRQATAESTGRVCSLRGAFLKVEDHSRKYKPLVKELQFWPRLNLEAPPNFSPFDEPVSMRTRSRSSSKSPRRAARRKIIREPTASEDKKGYCELCDVHYEGIQKHVASKQHNVTASQRNTYAELDRLIGRGKSLKQFEDELRRRRARDASETTRVTRLRTRSRSPVAVKSTPNRSKETKSSSSSPSRRSPKRKLRTRFPSRATPSPPQPAQMVTPLKVVRFQGNQYSVVKSTTKKRRRKDSNSDSSHISKSKRKKTDRYTIVEATPMKIRLRRSKRKRSSTARGSLLVSRSP</sequence>
<proteinExistence type="predicted"/>
<dbReference type="FunFam" id="6.10.250.3410:FF:000001">
    <property type="entry name" value="Protein DBF4 homolog A"/>
    <property type="match status" value="1"/>
</dbReference>
<feature type="region of interest" description="Disordered" evidence="5">
    <location>
        <begin position="1"/>
        <end position="24"/>
    </location>
</feature>
<dbReference type="PANTHER" id="PTHR15375">
    <property type="entry name" value="ACTIVATOR OF S-PHASE KINASE-RELATED"/>
    <property type="match status" value="1"/>
</dbReference>
<feature type="domain" description="DBF4-type" evidence="6">
    <location>
        <begin position="235"/>
        <end position="284"/>
    </location>
</feature>
<dbReference type="Pfam" id="PF07535">
    <property type="entry name" value="zf-DBF"/>
    <property type="match status" value="1"/>
</dbReference>
<dbReference type="InterPro" id="IPR038545">
    <property type="entry name" value="Znf_DBF_sf"/>
</dbReference>
<dbReference type="AlphaFoldDB" id="A0A2B4S8L7"/>
<evidence type="ECO:0000256" key="2">
    <source>
        <dbReference type="ARBA" id="ARBA00022771"/>
    </source>
</evidence>
<name>A0A2B4S8L7_STYPI</name>
<dbReference type="STRING" id="50429.A0A2B4S8L7"/>
<evidence type="ECO:0000259" key="6">
    <source>
        <dbReference type="PROSITE" id="PS51265"/>
    </source>
</evidence>
<evidence type="ECO:0000313" key="8">
    <source>
        <dbReference type="Proteomes" id="UP000225706"/>
    </source>
</evidence>
<feature type="region of interest" description="Disordered" evidence="5">
    <location>
        <begin position="199"/>
        <end position="232"/>
    </location>
</feature>
<dbReference type="GO" id="GO:0003676">
    <property type="term" value="F:nucleic acid binding"/>
    <property type="evidence" value="ECO:0007669"/>
    <property type="project" value="InterPro"/>
</dbReference>
<accession>A0A2B4S8L7</accession>
<evidence type="ECO:0000256" key="5">
    <source>
        <dbReference type="SAM" id="MobiDB-lite"/>
    </source>
</evidence>
<feature type="compositionally biased region" description="Basic residues" evidence="5">
    <location>
        <begin position="338"/>
        <end position="348"/>
    </location>
</feature>
<feature type="region of interest" description="Disordered" evidence="5">
    <location>
        <begin position="293"/>
        <end position="442"/>
    </location>
</feature>
<dbReference type="Gene3D" id="6.10.250.3410">
    <property type="entry name" value="DBF zinc finger"/>
    <property type="match status" value="1"/>
</dbReference>
<keyword evidence="8" id="KW-1185">Reference proteome</keyword>
<keyword evidence="3" id="KW-0862">Zinc</keyword>
<feature type="compositionally biased region" description="Basic residues" evidence="5">
    <location>
        <begin position="211"/>
        <end position="228"/>
    </location>
</feature>
<protein>
    <submittedName>
        <fullName evidence="7">Protein DBF4-like B</fullName>
    </submittedName>
</protein>
<evidence type="ECO:0000313" key="7">
    <source>
        <dbReference type="EMBL" id="PFX25726.1"/>
    </source>
</evidence>
<dbReference type="Proteomes" id="UP000225706">
    <property type="component" value="Unassembled WGS sequence"/>
</dbReference>
<reference evidence="8" key="1">
    <citation type="journal article" date="2017" name="bioRxiv">
        <title>Comparative analysis of the genomes of Stylophora pistillata and Acropora digitifera provides evidence for extensive differences between species of corals.</title>
        <authorList>
            <person name="Voolstra C.R."/>
            <person name="Li Y."/>
            <person name="Liew Y.J."/>
            <person name="Baumgarten S."/>
            <person name="Zoccola D."/>
            <person name="Flot J.-F."/>
            <person name="Tambutte S."/>
            <person name="Allemand D."/>
            <person name="Aranda M."/>
        </authorList>
    </citation>
    <scope>NUCLEOTIDE SEQUENCE [LARGE SCALE GENOMIC DNA]</scope>
</reference>
<evidence type="ECO:0000256" key="1">
    <source>
        <dbReference type="ARBA" id="ARBA00022723"/>
    </source>
</evidence>
<dbReference type="GO" id="GO:0031431">
    <property type="term" value="C:Dbf4-dependent protein kinase complex"/>
    <property type="evidence" value="ECO:0007669"/>
    <property type="project" value="TreeGrafter"/>
</dbReference>
<feature type="compositionally biased region" description="Basic residues" evidence="5">
    <location>
        <begin position="1"/>
        <end position="15"/>
    </location>
</feature>
<dbReference type="InterPro" id="IPR006572">
    <property type="entry name" value="Znf_DBF"/>
</dbReference>
<dbReference type="GO" id="GO:0043539">
    <property type="term" value="F:protein serine/threonine kinase activator activity"/>
    <property type="evidence" value="ECO:0007669"/>
    <property type="project" value="TreeGrafter"/>
</dbReference>
<dbReference type="EMBL" id="LSMT01000144">
    <property type="protein sequence ID" value="PFX25726.1"/>
    <property type="molecule type" value="Genomic_DNA"/>
</dbReference>
<evidence type="ECO:0000256" key="4">
    <source>
        <dbReference type="PROSITE-ProRule" id="PRU00600"/>
    </source>
</evidence>
<comment type="caution">
    <text evidence="7">The sequence shown here is derived from an EMBL/GenBank/DDBJ whole genome shotgun (WGS) entry which is preliminary data.</text>
</comment>
<gene>
    <name evidence="7" type="primary">DBF4B</name>
    <name evidence="7" type="ORF">AWC38_SpisGene9652</name>
</gene>
<dbReference type="GO" id="GO:0010571">
    <property type="term" value="P:positive regulation of nuclear cell cycle DNA replication"/>
    <property type="evidence" value="ECO:0007669"/>
    <property type="project" value="TreeGrafter"/>
</dbReference>
<dbReference type="InterPro" id="IPR051590">
    <property type="entry name" value="Replication_Regulatory_Kinase"/>
</dbReference>
<dbReference type="GO" id="GO:1901987">
    <property type="term" value="P:regulation of cell cycle phase transition"/>
    <property type="evidence" value="ECO:0007669"/>
    <property type="project" value="TreeGrafter"/>
</dbReference>
<feature type="compositionally biased region" description="Basic residues" evidence="5">
    <location>
        <begin position="419"/>
        <end position="430"/>
    </location>
</feature>
<dbReference type="PROSITE" id="PS51265">
    <property type="entry name" value="ZF_DBF4"/>
    <property type="match status" value="1"/>
</dbReference>
<dbReference type="PANTHER" id="PTHR15375:SF26">
    <property type="entry name" value="PROTEIN CHIFFON"/>
    <property type="match status" value="1"/>
</dbReference>
<dbReference type="OrthoDB" id="21380at2759"/>
<keyword evidence="1" id="KW-0479">Metal-binding</keyword>
<keyword evidence="2 4" id="KW-0863">Zinc-finger</keyword>
<organism evidence="7 8">
    <name type="scientific">Stylophora pistillata</name>
    <name type="common">Smooth cauliflower coral</name>
    <dbReference type="NCBI Taxonomy" id="50429"/>
    <lineage>
        <taxon>Eukaryota</taxon>
        <taxon>Metazoa</taxon>
        <taxon>Cnidaria</taxon>
        <taxon>Anthozoa</taxon>
        <taxon>Hexacorallia</taxon>
        <taxon>Scleractinia</taxon>
        <taxon>Astrocoeniina</taxon>
        <taxon>Pocilloporidae</taxon>
        <taxon>Stylophora</taxon>
    </lineage>
</organism>
<dbReference type="SMART" id="SM00586">
    <property type="entry name" value="ZnF_DBF"/>
    <property type="match status" value="1"/>
</dbReference>